<evidence type="ECO:0000256" key="3">
    <source>
        <dbReference type="SAM" id="SignalP"/>
    </source>
</evidence>
<organism evidence="4 5">
    <name type="scientific">Ferrimonas pelagia</name>
    <dbReference type="NCBI Taxonomy" id="1177826"/>
    <lineage>
        <taxon>Bacteria</taxon>
        <taxon>Pseudomonadati</taxon>
        <taxon>Pseudomonadota</taxon>
        <taxon>Gammaproteobacteria</taxon>
        <taxon>Alteromonadales</taxon>
        <taxon>Ferrimonadaceae</taxon>
        <taxon>Ferrimonas</taxon>
    </lineage>
</organism>
<proteinExistence type="inferred from homology"/>
<sequence>MKQCIAVTLFLASFNLTAGDLILADNIEILTLNGVQVESYDERLPIDHGTQVLTIRYDELFIPSTEYHQFVRSGVQVIRFEALETKDYFLSTPAMTLEQAVDFAKDPEFFLTTEHDQMIDHQAWSRDELLTYLLNRN</sequence>
<keyword evidence="2 3" id="KW-0732">Signal</keyword>
<evidence type="ECO:0000256" key="2">
    <source>
        <dbReference type="ARBA" id="ARBA00022729"/>
    </source>
</evidence>
<gene>
    <name evidence="4" type="ORF">GCM10023333_27510</name>
</gene>
<protein>
    <recommendedName>
        <fullName evidence="6">DUF2057 domain-containing protein</fullName>
    </recommendedName>
</protein>
<dbReference type="PANTHER" id="PTHR38108:SF1">
    <property type="entry name" value="UPF0319 PROTEIN YCCT"/>
    <property type="match status" value="1"/>
</dbReference>
<feature type="signal peptide" evidence="3">
    <location>
        <begin position="1"/>
        <end position="18"/>
    </location>
</feature>
<dbReference type="InterPro" id="IPR018635">
    <property type="entry name" value="UPF0319"/>
</dbReference>
<feature type="chain" id="PRO_5045393139" description="DUF2057 domain-containing protein" evidence="3">
    <location>
        <begin position="19"/>
        <end position="137"/>
    </location>
</feature>
<dbReference type="Proteomes" id="UP001499988">
    <property type="component" value="Unassembled WGS sequence"/>
</dbReference>
<comment type="caution">
    <text evidence="4">The sequence shown here is derived from an EMBL/GenBank/DDBJ whole genome shotgun (WGS) entry which is preliminary data.</text>
</comment>
<name>A0ABP9F5Z8_9GAMM</name>
<dbReference type="EMBL" id="BAABJZ010000089">
    <property type="protein sequence ID" value="GAA4892756.1"/>
    <property type="molecule type" value="Genomic_DNA"/>
</dbReference>
<dbReference type="Pfam" id="PF09829">
    <property type="entry name" value="DUF2057"/>
    <property type="match status" value="1"/>
</dbReference>
<reference evidence="5" key="1">
    <citation type="journal article" date="2019" name="Int. J. Syst. Evol. Microbiol.">
        <title>The Global Catalogue of Microorganisms (GCM) 10K type strain sequencing project: providing services to taxonomists for standard genome sequencing and annotation.</title>
        <authorList>
            <consortium name="The Broad Institute Genomics Platform"/>
            <consortium name="The Broad Institute Genome Sequencing Center for Infectious Disease"/>
            <person name="Wu L."/>
            <person name="Ma J."/>
        </authorList>
    </citation>
    <scope>NUCLEOTIDE SEQUENCE [LARGE SCALE GENOMIC DNA]</scope>
    <source>
        <strain evidence="5">JCM 18401</strain>
    </source>
</reference>
<accession>A0ABP9F5Z8</accession>
<evidence type="ECO:0000313" key="5">
    <source>
        <dbReference type="Proteomes" id="UP001499988"/>
    </source>
</evidence>
<dbReference type="RefSeq" id="WP_345335995.1">
    <property type="nucleotide sequence ID" value="NZ_BAABJZ010000089.1"/>
</dbReference>
<evidence type="ECO:0000313" key="4">
    <source>
        <dbReference type="EMBL" id="GAA4892756.1"/>
    </source>
</evidence>
<dbReference type="PANTHER" id="PTHR38108">
    <property type="entry name" value="UPF0319 PROTEIN YCCT"/>
    <property type="match status" value="1"/>
</dbReference>
<evidence type="ECO:0000256" key="1">
    <source>
        <dbReference type="ARBA" id="ARBA00008490"/>
    </source>
</evidence>
<evidence type="ECO:0008006" key="6">
    <source>
        <dbReference type="Google" id="ProtNLM"/>
    </source>
</evidence>
<keyword evidence="5" id="KW-1185">Reference proteome</keyword>
<comment type="similarity">
    <text evidence="1">Belongs to the UPF0319 family.</text>
</comment>